<dbReference type="STRING" id="156978.CIMIT_00790"/>
<dbReference type="Proteomes" id="UP000028780">
    <property type="component" value="Chromosome"/>
</dbReference>
<feature type="region of interest" description="Disordered" evidence="1">
    <location>
        <begin position="256"/>
        <end position="312"/>
    </location>
</feature>
<organism evidence="3 5">
    <name type="scientific">Corynebacterium imitans</name>
    <dbReference type="NCBI Taxonomy" id="156978"/>
    <lineage>
        <taxon>Bacteria</taxon>
        <taxon>Bacillati</taxon>
        <taxon>Actinomycetota</taxon>
        <taxon>Actinomycetes</taxon>
        <taxon>Mycobacteriales</taxon>
        <taxon>Corynebacteriaceae</taxon>
        <taxon>Corynebacterium</taxon>
    </lineage>
</organism>
<protein>
    <submittedName>
        <fullName evidence="3">Uncharacterized protein</fullName>
    </submittedName>
</protein>
<gene>
    <name evidence="3" type="ORF">CIMIT_00790</name>
    <name evidence="4" type="ORF">SAMEA4535761_00224</name>
</gene>
<reference evidence="4 6" key="2">
    <citation type="submission" date="2017-06" db="EMBL/GenBank/DDBJ databases">
        <authorList>
            <consortium name="Pathogen Informatics"/>
        </authorList>
    </citation>
    <scope>NUCLEOTIDE SEQUENCE [LARGE SCALE GENOMIC DNA]</scope>
    <source>
        <strain evidence="4 6">NCTC13015</strain>
    </source>
</reference>
<keyword evidence="2" id="KW-1133">Transmembrane helix</keyword>
<proteinExistence type="predicted"/>
<evidence type="ECO:0000313" key="6">
    <source>
        <dbReference type="Proteomes" id="UP000215374"/>
    </source>
</evidence>
<dbReference type="HOGENOM" id="CLU_730982_0_0_11"/>
<accession>A0A076NNU8</accession>
<dbReference type="KEGG" id="cii:CIMIT_00790"/>
<dbReference type="RefSeq" id="WP_038587800.1">
    <property type="nucleotide sequence ID" value="NZ_CP009211.1"/>
</dbReference>
<keyword evidence="2" id="KW-0812">Transmembrane</keyword>
<feature type="transmembrane region" description="Helical" evidence="2">
    <location>
        <begin position="322"/>
        <end position="346"/>
    </location>
</feature>
<evidence type="ECO:0000313" key="3">
    <source>
        <dbReference type="EMBL" id="AIJ32647.1"/>
    </source>
</evidence>
<dbReference type="Proteomes" id="UP000215374">
    <property type="component" value="Chromosome 1"/>
</dbReference>
<reference evidence="3 5" key="1">
    <citation type="submission" date="2014-08" db="EMBL/GenBank/DDBJ databases">
        <title>Complete genome sequence of Corynebacterium imitans DSM 44264, isolated from a five-month-old boy with suspected pharyngeal diphtheria.</title>
        <authorList>
            <person name="Mollmann S."/>
            <person name="Albersmeier A."/>
            <person name="Ruckert C."/>
            <person name="Tauch A."/>
        </authorList>
    </citation>
    <scope>NUCLEOTIDE SEQUENCE [LARGE SCALE GENOMIC DNA]</scope>
    <source>
        <strain evidence="3 5">DSM 44264</strain>
    </source>
</reference>
<sequence>MRTPNYVVPDHGIGAVHSIPTIDVDTALVARLLDNAGADTTDVQVTLLQRGEDLGFYVEHNGSILSTFPEEEALEYPELAHITAANLTPEVTARAERFDEGGVALSLRLPRPGLCIPANEPPLEPWALLEGNGPRTVLYYPDAAERDVDDCMSLLVRIEFDKAGDVVASLGNGVVGRLDSRTASEITPTLRNLERRGLAMAVRGYHAPAAGGAKLTVDLDGVQELGAPQALSPVPYLPLAEAERLPELVSVGASTAASVGGAEHHEAQAPEAPPAPPVTAPDAQFKADQDAAQAALAAESTPEAPSQAEQDEAERIAQLKHALHPICLTAGAILILLIVAGVIAISSQWVGDNNAMPAYEPPVAEAQEEAPSESAPAE</sequence>
<evidence type="ECO:0000256" key="1">
    <source>
        <dbReference type="SAM" id="MobiDB-lite"/>
    </source>
</evidence>
<keyword evidence="2" id="KW-0472">Membrane</keyword>
<dbReference type="EMBL" id="CP009211">
    <property type="protein sequence ID" value="AIJ32647.1"/>
    <property type="molecule type" value="Genomic_DNA"/>
</dbReference>
<keyword evidence="5" id="KW-1185">Reference proteome</keyword>
<evidence type="ECO:0000313" key="5">
    <source>
        <dbReference type="Proteomes" id="UP000028780"/>
    </source>
</evidence>
<dbReference type="OrthoDB" id="4427416at2"/>
<evidence type="ECO:0000256" key="2">
    <source>
        <dbReference type="SAM" id="Phobius"/>
    </source>
</evidence>
<evidence type="ECO:0000313" key="4">
    <source>
        <dbReference type="EMBL" id="SNV54821.1"/>
    </source>
</evidence>
<feature type="compositionally biased region" description="Low complexity" evidence="1">
    <location>
        <begin position="280"/>
        <end position="298"/>
    </location>
</feature>
<dbReference type="eggNOG" id="ENOG5031J0N">
    <property type="taxonomic scope" value="Bacteria"/>
</dbReference>
<name>A0A076NNU8_9CORY</name>
<dbReference type="EMBL" id="LT906467">
    <property type="protein sequence ID" value="SNV54821.1"/>
    <property type="molecule type" value="Genomic_DNA"/>
</dbReference>
<dbReference type="AlphaFoldDB" id="A0A076NNU8"/>